<protein>
    <recommendedName>
        <fullName evidence="3">CCHC-type domain-containing protein</fullName>
    </recommendedName>
</protein>
<accession>A0A0C9T5W5</accession>
<feature type="domain" description="CCHC-type" evidence="3">
    <location>
        <begin position="101"/>
        <end position="114"/>
    </location>
</feature>
<dbReference type="OrthoDB" id="3260975at2759"/>
<keyword evidence="1" id="KW-0862">Zinc</keyword>
<gene>
    <name evidence="4" type="ORF">PLICRDRAFT_179055</name>
</gene>
<name>A0A0C9T5W5_PLICR</name>
<evidence type="ECO:0000259" key="3">
    <source>
        <dbReference type="PROSITE" id="PS50158"/>
    </source>
</evidence>
<reference evidence="4 5" key="1">
    <citation type="submission" date="2014-06" db="EMBL/GenBank/DDBJ databases">
        <title>Evolutionary Origins and Diversification of the Mycorrhizal Mutualists.</title>
        <authorList>
            <consortium name="DOE Joint Genome Institute"/>
            <consortium name="Mycorrhizal Genomics Consortium"/>
            <person name="Kohler A."/>
            <person name="Kuo A."/>
            <person name="Nagy L.G."/>
            <person name="Floudas D."/>
            <person name="Copeland A."/>
            <person name="Barry K.W."/>
            <person name="Cichocki N."/>
            <person name="Veneault-Fourrey C."/>
            <person name="LaButti K."/>
            <person name="Lindquist E.A."/>
            <person name="Lipzen A."/>
            <person name="Lundell T."/>
            <person name="Morin E."/>
            <person name="Murat C."/>
            <person name="Riley R."/>
            <person name="Ohm R."/>
            <person name="Sun H."/>
            <person name="Tunlid A."/>
            <person name="Henrissat B."/>
            <person name="Grigoriev I.V."/>
            <person name="Hibbett D.S."/>
            <person name="Martin F."/>
        </authorList>
    </citation>
    <scope>NUCLEOTIDE SEQUENCE [LARGE SCALE GENOMIC DNA]</scope>
    <source>
        <strain evidence="4 5">FD-325 SS-3</strain>
    </source>
</reference>
<dbReference type="Proteomes" id="UP000053263">
    <property type="component" value="Unassembled WGS sequence"/>
</dbReference>
<evidence type="ECO:0000313" key="5">
    <source>
        <dbReference type="Proteomes" id="UP000053263"/>
    </source>
</evidence>
<dbReference type="GO" id="GO:0008270">
    <property type="term" value="F:zinc ion binding"/>
    <property type="evidence" value="ECO:0007669"/>
    <property type="project" value="UniProtKB-KW"/>
</dbReference>
<evidence type="ECO:0000313" key="4">
    <source>
        <dbReference type="EMBL" id="KII84709.1"/>
    </source>
</evidence>
<dbReference type="AlphaFoldDB" id="A0A0C9T5W5"/>
<dbReference type="HOGENOM" id="CLU_1475738_0_0_1"/>
<dbReference type="GO" id="GO:0003676">
    <property type="term" value="F:nucleic acid binding"/>
    <property type="evidence" value="ECO:0007669"/>
    <property type="project" value="InterPro"/>
</dbReference>
<sequence length="183" mass="19373">MAPGGSRGGLYFARGGPPRPAGTGRGGGAPGRPSLRGRLIADRYRDLKANSSPPVPDTDEGRAAYRTQVSAWMRTNSGFEPDEQHPYPLSPGTSAAGTNECFRCGKGGHRSVVCQAPPMPGLEQRWRSIATCLNYTYINYVGNAYGGAASGYHHYDAWDEHWGGSSYPGEVDDVPGNGEGPSA</sequence>
<feature type="region of interest" description="Disordered" evidence="2">
    <location>
        <begin position="1"/>
        <end position="61"/>
    </location>
</feature>
<evidence type="ECO:0000256" key="1">
    <source>
        <dbReference type="PROSITE-ProRule" id="PRU00047"/>
    </source>
</evidence>
<evidence type="ECO:0000256" key="2">
    <source>
        <dbReference type="SAM" id="MobiDB-lite"/>
    </source>
</evidence>
<dbReference type="InterPro" id="IPR001878">
    <property type="entry name" value="Znf_CCHC"/>
</dbReference>
<feature type="compositionally biased region" description="Basic and acidic residues" evidence="2">
    <location>
        <begin position="39"/>
        <end position="48"/>
    </location>
</feature>
<keyword evidence="1" id="KW-0479">Metal-binding</keyword>
<keyword evidence="5" id="KW-1185">Reference proteome</keyword>
<proteinExistence type="predicted"/>
<dbReference type="PROSITE" id="PS50158">
    <property type="entry name" value="ZF_CCHC"/>
    <property type="match status" value="1"/>
</dbReference>
<keyword evidence="1" id="KW-0863">Zinc-finger</keyword>
<dbReference type="EMBL" id="KN832569">
    <property type="protein sequence ID" value="KII84709.1"/>
    <property type="molecule type" value="Genomic_DNA"/>
</dbReference>
<organism evidence="4 5">
    <name type="scientific">Plicaturopsis crispa FD-325 SS-3</name>
    <dbReference type="NCBI Taxonomy" id="944288"/>
    <lineage>
        <taxon>Eukaryota</taxon>
        <taxon>Fungi</taxon>
        <taxon>Dikarya</taxon>
        <taxon>Basidiomycota</taxon>
        <taxon>Agaricomycotina</taxon>
        <taxon>Agaricomycetes</taxon>
        <taxon>Agaricomycetidae</taxon>
        <taxon>Amylocorticiales</taxon>
        <taxon>Amylocorticiaceae</taxon>
        <taxon>Plicatura</taxon>
        <taxon>Plicaturopsis crispa</taxon>
    </lineage>
</organism>